<reference evidence="3" key="1">
    <citation type="journal article" date="2020" name="mSystems">
        <title>Genome- and Community-Level Interaction Insights into Carbon Utilization and Element Cycling Functions of Hydrothermarchaeota in Hydrothermal Sediment.</title>
        <authorList>
            <person name="Zhou Z."/>
            <person name="Liu Y."/>
            <person name="Xu W."/>
            <person name="Pan J."/>
            <person name="Luo Z.H."/>
            <person name="Li M."/>
        </authorList>
    </citation>
    <scope>NUCLEOTIDE SEQUENCE [LARGE SCALE GENOMIC DNA]</scope>
    <source>
        <strain evidence="3">SpSt-1224</strain>
    </source>
</reference>
<evidence type="ECO:0000313" key="3">
    <source>
        <dbReference type="EMBL" id="HET97988.1"/>
    </source>
</evidence>
<dbReference type="Pfam" id="PF03334">
    <property type="entry name" value="PhaG_MnhG_YufB"/>
    <property type="match status" value="1"/>
</dbReference>
<dbReference type="NCBIfam" id="TIGR01300">
    <property type="entry name" value="CPA3_mnhG_phaG"/>
    <property type="match status" value="1"/>
</dbReference>
<protein>
    <submittedName>
        <fullName evidence="3">Sodium:proton antiporter</fullName>
    </submittedName>
</protein>
<proteinExistence type="predicted"/>
<dbReference type="AlphaFoldDB" id="A0A7C2THC6"/>
<dbReference type="EMBL" id="DSDS01000108">
    <property type="protein sequence ID" value="HET97988.1"/>
    <property type="molecule type" value="Genomic_DNA"/>
</dbReference>
<keyword evidence="2" id="KW-0812">Transmembrane</keyword>
<gene>
    <name evidence="3" type="ORF">ENN98_04735</name>
</gene>
<sequence length="124" mass="13649">MLLDLVVVVLMVCGLLLFLATTVGLLRFPDFYTRVHAAGKGDTLSTVLMLGGLIIYLLRDFNGETALTAVKLSLIVFFVFIASPTATHAIIDAGYESKVPYWTRRKGAGAGYDGPERRRQDRQI</sequence>
<keyword evidence="2" id="KW-0472">Membrane</keyword>
<feature type="compositionally biased region" description="Basic and acidic residues" evidence="1">
    <location>
        <begin position="114"/>
        <end position="124"/>
    </location>
</feature>
<dbReference type="InterPro" id="IPR005133">
    <property type="entry name" value="PhaG_MnhG_YufB"/>
</dbReference>
<keyword evidence="2" id="KW-1133">Transmembrane helix</keyword>
<name>A0A7C2THC6_9BACT</name>
<dbReference type="Proteomes" id="UP000885986">
    <property type="component" value="Unassembled WGS sequence"/>
</dbReference>
<feature type="transmembrane region" description="Helical" evidence="2">
    <location>
        <begin position="6"/>
        <end position="26"/>
    </location>
</feature>
<organism evidence="3">
    <name type="scientific">Desulfurivibrio alkaliphilus</name>
    <dbReference type="NCBI Taxonomy" id="427923"/>
    <lineage>
        <taxon>Bacteria</taxon>
        <taxon>Pseudomonadati</taxon>
        <taxon>Thermodesulfobacteriota</taxon>
        <taxon>Desulfobulbia</taxon>
        <taxon>Desulfobulbales</taxon>
        <taxon>Desulfobulbaceae</taxon>
        <taxon>Desulfurivibrio</taxon>
    </lineage>
</organism>
<dbReference type="GO" id="GO:0015385">
    <property type="term" value="F:sodium:proton antiporter activity"/>
    <property type="evidence" value="ECO:0007669"/>
    <property type="project" value="TreeGrafter"/>
</dbReference>
<dbReference type="PANTHER" id="PTHR34703">
    <property type="entry name" value="ANTIPORTER SUBUNIT MNHG2-RELATED"/>
    <property type="match status" value="1"/>
</dbReference>
<feature type="transmembrane region" description="Helical" evidence="2">
    <location>
        <begin position="70"/>
        <end position="95"/>
    </location>
</feature>
<comment type="caution">
    <text evidence="3">The sequence shown here is derived from an EMBL/GenBank/DDBJ whole genome shotgun (WGS) entry which is preliminary data.</text>
</comment>
<feature type="transmembrane region" description="Helical" evidence="2">
    <location>
        <begin position="38"/>
        <end position="58"/>
    </location>
</feature>
<feature type="region of interest" description="Disordered" evidence="1">
    <location>
        <begin position="105"/>
        <end position="124"/>
    </location>
</feature>
<dbReference type="PANTHER" id="PTHR34703:SF1">
    <property type="entry name" value="ANTIPORTER SUBUNIT MNHG2-RELATED"/>
    <property type="match status" value="1"/>
</dbReference>
<evidence type="ECO:0000256" key="2">
    <source>
        <dbReference type="SAM" id="Phobius"/>
    </source>
</evidence>
<accession>A0A7C2THC6</accession>
<evidence type="ECO:0000256" key="1">
    <source>
        <dbReference type="SAM" id="MobiDB-lite"/>
    </source>
</evidence>